<dbReference type="GO" id="GO:0016020">
    <property type="term" value="C:membrane"/>
    <property type="evidence" value="ECO:0007669"/>
    <property type="project" value="UniProtKB-SubCell"/>
</dbReference>
<proteinExistence type="predicted"/>
<dbReference type="AlphaFoldDB" id="A0A2K8NWP6"/>
<evidence type="ECO:0000256" key="1">
    <source>
        <dbReference type="ARBA" id="ARBA00004141"/>
    </source>
</evidence>
<dbReference type="InterPro" id="IPR010432">
    <property type="entry name" value="RDD"/>
</dbReference>
<feature type="transmembrane region" description="Helical" evidence="5">
    <location>
        <begin position="124"/>
        <end position="146"/>
    </location>
</feature>
<feature type="transmembrane region" description="Helical" evidence="5">
    <location>
        <begin position="36"/>
        <end position="56"/>
    </location>
</feature>
<feature type="transmembrane region" description="Helical" evidence="5">
    <location>
        <begin position="68"/>
        <end position="91"/>
    </location>
</feature>
<dbReference type="STRING" id="1408435.GCA_000685885_01004"/>
<keyword evidence="4 5" id="KW-0472">Membrane</keyword>
<evidence type="ECO:0000256" key="3">
    <source>
        <dbReference type="ARBA" id="ARBA00022989"/>
    </source>
</evidence>
<gene>
    <name evidence="7" type="ORF">EMELA_v1c07730</name>
</gene>
<dbReference type="EMBL" id="CP024964">
    <property type="protein sequence ID" value="ATZ18260.1"/>
    <property type="molecule type" value="Genomic_DNA"/>
</dbReference>
<evidence type="ECO:0000313" key="8">
    <source>
        <dbReference type="Proteomes" id="UP000231896"/>
    </source>
</evidence>
<dbReference type="OrthoDB" id="392036at2"/>
<evidence type="ECO:0000256" key="5">
    <source>
        <dbReference type="SAM" id="Phobius"/>
    </source>
</evidence>
<feature type="transmembrane region" description="Helical" evidence="5">
    <location>
        <begin position="166"/>
        <end position="184"/>
    </location>
</feature>
<evidence type="ECO:0000313" key="7">
    <source>
        <dbReference type="EMBL" id="ATZ18260.1"/>
    </source>
</evidence>
<reference evidence="7 8" key="1">
    <citation type="submission" date="2017-11" db="EMBL/GenBank/DDBJ databases">
        <title>Genome sequence of Entomoplasma melaleucae M1 (ATCC 49191).</title>
        <authorList>
            <person name="Lo W.-S."/>
            <person name="Gasparich G.E."/>
            <person name="Kuo C.-H."/>
        </authorList>
    </citation>
    <scope>NUCLEOTIDE SEQUENCE [LARGE SCALE GENOMIC DNA]</scope>
    <source>
        <strain evidence="7 8">M1</strain>
    </source>
</reference>
<evidence type="ECO:0000256" key="4">
    <source>
        <dbReference type="ARBA" id="ARBA00023136"/>
    </source>
</evidence>
<evidence type="ECO:0000256" key="2">
    <source>
        <dbReference type="ARBA" id="ARBA00022692"/>
    </source>
</evidence>
<name>A0A2K8NWP6_9MOLU</name>
<sequence>MKEITKVVDKNYEVSAVDNNSLQENQFYLPSLWRVFFARLTDLIISSLLFLILGFIFKNEAKEGNWIFLFVIFSTALIWNFSYFVLLTYLLKSKTVGKIIFRIKLVKLKINEKVRFMDIFSRELWFVIMPWCLLYLGNILFLFLMMKYDQTKTEIYLSVGAIIYQVNYWIFLIWNIAIALAIKLQKNHQAGVDMKHQVIVVLEKPKHFKTNYKSNGKYVLKETPGMFNDEILEVIGNSEEKEFYESIHVDKRNLTENLKLEKKNKKLIEEKDGGESHE</sequence>
<dbReference type="Pfam" id="PF06271">
    <property type="entry name" value="RDD"/>
    <property type="match status" value="1"/>
</dbReference>
<organism evidence="7 8">
    <name type="scientific">Mesoplasma melaleucae</name>
    <dbReference type="NCBI Taxonomy" id="81459"/>
    <lineage>
        <taxon>Bacteria</taxon>
        <taxon>Bacillati</taxon>
        <taxon>Mycoplasmatota</taxon>
        <taxon>Mollicutes</taxon>
        <taxon>Entomoplasmatales</taxon>
        <taxon>Entomoplasmataceae</taxon>
        <taxon>Mesoplasma</taxon>
    </lineage>
</organism>
<keyword evidence="2 5" id="KW-0812">Transmembrane</keyword>
<evidence type="ECO:0000259" key="6">
    <source>
        <dbReference type="Pfam" id="PF06271"/>
    </source>
</evidence>
<dbReference type="Proteomes" id="UP000231896">
    <property type="component" value="Chromosome"/>
</dbReference>
<keyword evidence="3 5" id="KW-1133">Transmembrane helix</keyword>
<keyword evidence="8" id="KW-1185">Reference proteome</keyword>
<dbReference type="KEGG" id="eml:EMELA_v1c07730"/>
<protein>
    <recommendedName>
        <fullName evidence="6">RDD domain-containing protein</fullName>
    </recommendedName>
</protein>
<feature type="domain" description="RDD" evidence="6">
    <location>
        <begin position="30"/>
        <end position="149"/>
    </location>
</feature>
<accession>A0A2K8NWP6</accession>
<dbReference type="RefSeq" id="WP_028124355.1">
    <property type="nucleotide sequence ID" value="NZ_CP024964.1"/>
</dbReference>
<comment type="subcellular location">
    <subcellularLocation>
        <location evidence="1">Membrane</location>
        <topology evidence="1">Multi-pass membrane protein</topology>
    </subcellularLocation>
</comment>